<dbReference type="AlphaFoldDB" id="A0A937FVF2"/>
<dbReference type="InterPro" id="IPR036271">
    <property type="entry name" value="Tet_transcr_reg_TetR-rel_C_sf"/>
</dbReference>
<comment type="caution">
    <text evidence="7">The sequence shown here is derived from an EMBL/GenBank/DDBJ whole genome shotgun (WGS) entry which is preliminary data.</text>
</comment>
<keyword evidence="1" id="KW-0678">Repressor</keyword>
<dbReference type="RefSeq" id="WP_202854795.1">
    <property type="nucleotide sequence ID" value="NZ_JAEUGD010000004.1"/>
</dbReference>
<sequence length="210" mass="24915">MDIKTKIIDGAGELFTRYGVRSVSMDDIARQLSISKKTIYQYFKDKDEIVTKAVKARIEFEKEEYDEIFCSCHDAVEELSKVCKCMRKDFHEMNPSLLFDLQKYHPKAWRVWLDFKNKHMRDTVVTNLKRGIAEGYFRKEIDPEFMAILRVEQVQLAFDNQVFAADKFNLKETQMKLLDHYVHGIVTEKGRKLYMEYLEKEKTLNQTSNN</sequence>
<evidence type="ECO:0000256" key="2">
    <source>
        <dbReference type="ARBA" id="ARBA00023015"/>
    </source>
</evidence>
<dbReference type="PANTHER" id="PTHR30055">
    <property type="entry name" value="HTH-TYPE TRANSCRIPTIONAL REGULATOR RUTR"/>
    <property type="match status" value="1"/>
</dbReference>
<dbReference type="GO" id="GO:0000976">
    <property type="term" value="F:transcription cis-regulatory region binding"/>
    <property type="evidence" value="ECO:0007669"/>
    <property type="project" value="TreeGrafter"/>
</dbReference>
<evidence type="ECO:0000256" key="3">
    <source>
        <dbReference type="ARBA" id="ARBA00023125"/>
    </source>
</evidence>
<dbReference type="InterPro" id="IPR009057">
    <property type="entry name" value="Homeodomain-like_sf"/>
</dbReference>
<keyword evidence="3 5" id="KW-0238">DNA-binding</keyword>
<dbReference type="SUPFAM" id="SSF46689">
    <property type="entry name" value="Homeodomain-like"/>
    <property type="match status" value="1"/>
</dbReference>
<feature type="domain" description="HTH tetR-type" evidence="6">
    <location>
        <begin position="1"/>
        <end position="61"/>
    </location>
</feature>
<name>A0A937FVF2_9BACT</name>
<dbReference type="GO" id="GO:0003700">
    <property type="term" value="F:DNA-binding transcription factor activity"/>
    <property type="evidence" value="ECO:0007669"/>
    <property type="project" value="TreeGrafter"/>
</dbReference>
<dbReference type="EMBL" id="JAEUGD010000004">
    <property type="protein sequence ID" value="MBL6445257.1"/>
    <property type="molecule type" value="Genomic_DNA"/>
</dbReference>
<evidence type="ECO:0000313" key="8">
    <source>
        <dbReference type="Proteomes" id="UP000614216"/>
    </source>
</evidence>
<dbReference type="SUPFAM" id="SSF48498">
    <property type="entry name" value="Tetracyclin repressor-like, C-terminal domain"/>
    <property type="match status" value="1"/>
</dbReference>
<evidence type="ECO:0000259" key="6">
    <source>
        <dbReference type="PROSITE" id="PS50977"/>
    </source>
</evidence>
<evidence type="ECO:0000313" key="7">
    <source>
        <dbReference type="EMBL" id="MBL6445257.1"/>
    </source>
</evidence>
<dbReference type="Proteomes" id="UP000614216">
    <property type="component" value="Unassembled WGS sequence"/>
</dbReference>
<dbReference type="Pfam" id="PF00440">
    <property type="entry name" value="TetR_N"/>
    <property type="match status" value="1"/>
</dbReference>
<reference evidence="7" key="1">
    <citation type="submission" date="2021-01" db="EMBL/GenBank/DDBJ databases">
        <title>Fulvivirga kasyanovii gen. nov., sp nov., a novel member of the phylum Bacteroidetes isolated from seawater in a mussel farm.</title>
        <authorList>
            <person name="Zhao L.-H."/>
            <person name="Wang Z.-J."/>
        </authorList>
    </citation>
    <scope>NUCLEOTIDE SEQUENCE</scope>
    <source>
        <strain evidence="7">29W222</strain>
    </source>
</reference>
<dbReference type="Gene3D" id="1.10.357.10">
    <property type="entry name" value="Tetracycline Repressor, domain 2"/>
    <property type="match status" value="1"/>
</dbReference>
<dbReference type="PANTHER" id="PTHR30055:SF175">
    <property type="entry name" value="HTH-TYPE TRANSCRIPTIONAL REPRESSOR KSTR2"/>
    <property type="match status" value="1"/>
</dbReference>
<evidence type="ECO:0000256" key="1">
    <source>
        <dbReference type="ARBA" id="ARBA00022491"/>
    </source>
</evidence>
<dbReference type="Gene3D" id="1.10.10.60">
    <property type="entry name" value="Homeodomain-like"/>
    <property type="match status" value="1"/>
</dbReference>
<evidence type="ECO:0000256" key="4">
    <source>
        <dbReference type="ARBA" id="ARBA00023163"/>
    </source>
</evidence>
<keyword evidence="2" id="KW-0805">Transcription regulation</keyword>
<protein>
    <submittedName>
        <fullName evidence="7">TetR/AcrR family transcriptional regulator</fullName>
    </submittedName>
</protein>
<dbReference type="PROSITE" id="PS50977">
    <property type="entry name" value="HTH_TETR_2"/>
    <property type="match status" value="1"/>
</dbReference>
<dbReference type="PRINTS" id="PR00455">
    <property type="entry name" value="HTHTETR"/>
</dbReference>
<gene>
    <name evidence="7" type="ORF">JMN32_02985</name>
</gene>
<accession>A0A937FVF2</accession>
<dbReference type="InterPro" id="IPR050109">
    <property type="entry name" value="HTH-type_TetR-like_transc_reg"/>
</dbReference>
<proteinExistence type="predicted"/>
<organism evidence="7 8">
    <name type="scientific">Fulvivirga marina</name>
    <dbReference type="NCBI Taxonomy" id="2494733"/>
    <lineage>
        <taxon>Bacteria</taxon>
        <taxon>Pseudomonadati</taxon>
        <taxon>Bacteroidota</taxon>
        <taxon>Cytophagia</taxon>
        <taxon>Cytophagales</taxon>
        <taxon>Fulvivirgaceae</taxon>
        <taxon>Fulvivirga</taxon>
    </lineage>
</organism>
<keyword evidence="4" id="KW-0804">Transcription</keyword>
<dbReference type="InterPro" id="IPR001647">
    <property type="entry name" value="HTH_TetR"/>
</dbReference>
<keyword evidence="8" id="KW-1185">Reference proteome</keyword>
<evidence type="ECO:0000256" key="5">
    <source>
        <dbReference type="PROSITE-ProRule" id="PRU00335"/>
    </source>
</evidence>
<feature type="DNA-binding region" description="H-T-H motif" evidence="5">
    <location>
        <begin position="24"/>
        <end position="43"/>
    </location>
</feature>